<dbReference type="InterPro" id="IPR036390">
    <property type="entry name" value="WH_DNA-bd_sf"/>
</dbReference>
<evidence type="ECO:0000259" key="4">
    <source>
        <dbReference type="PROSITE" id="PS50949"/>
    </source>
</evidence>
<dbReference type="PANTHER" id="PTHR43537">
    <property type="entry name" value="TRANSCRIPTIONAL REGULATOR, GNTR FAMILY"/>
    <property type="match status" value="1"/>
</dbReference>
<dbReference type="GO" id="GO:0003700">
    <property type="term" value="F:DNA-binding transcription factor activity"/>
    <property type="evidence" value="ECO:0007669"/>
    <property type="project" value="InterPro"/>
</dbReference>
<dbReference type="PANTHER" id="PTHR43537:SF5">
    <property type="entry name" value="UXU OPERON TRANSCRIPTIONAL REGULATOR"/>
    <property type="match status" value="1"/>
</dbReference>
<feature type="domain" description="HTH gntR-type" evidence="4">
    <location>
        <begin position="10"/>
        <end position="76"/>
    </location>
</feature>
<feature type="non-terminal residue" evidence="5">
    <location>
        <position position="76"/>
    </location>
</feature>
<keyword evidence="2" id="KW-0238">DNA-binding</keyword>
<evidence type="ECO:0000313" key="5">
    <source>
        <dbReference type="EMBL" id="GAI44621.1"/>
    </source>
</evidence>
<reference evidence="5" key="1">
    <citation type="journal article" date="2014" name="Front. Microbiol.">
        <title>High frequency of phylogenetically diverse reductive dehalogenase-homologous genes in deep subseafloor sedimentary metagenomes.</title>
        <authorList>
            <person name="Kawai M."/>
            <person name="Futagami T."/>
            <person name="Toyoda A."/>
            <person name="Takaki Y."/>
            <person name="Nishi S."/>
            <person name="Hori S."/>
            <person name="Arai W."/>
            <person name="Tsubouchi T."/>
            <person name="Morono Y."/>
            <person name="Uchiyama I."/>
            <person name="Ito T."/>
            <person name="Fujiyama A."/>
            <person name="Inagaki F."/>
            <person name="Takami H."/>
        </authorList>
    </citation>
    <scope>NUCLEOTIDE SEQUENCE</scope>
    <source>
        <strain evidence="5">Expedition CK06-06</strain>
    </source>
</reference>
<dbReference type="GO" id="GO:0003677">
    <property type="term" value="F:DNA binding"/>
    <property type="evidence" value="ECO:0007669"/>
    <property type="project" value="UniProtKB-KW"/>
</dbReference>
<name>X1PQ30_9ZZZZ</name>
<organism evidence="5">
    <name type="scientific">marine sediment metagenome</name>
    <dbReference type="NCBI Taxonomy" id="412755"/>
    <lineage>
        <taxon>unclassified sequences</taxon>
        <taxon>metagenomes</taxon>
        <taxon>ecological metagenomes</taxon>
    </lineage>
</organism>
<comment type="caution">
    <text evidence="5">The sequence shown here is derived from an EMBL/GenBank/DDBJ whole genome shotgun (WGS) entry which is preliminary data.</text>
</comment>
<dbReference type="SMART" id="SM00345">
    <property type="entry name" value="HTH_GNTR"/>
    <property type="match status" value="1"/>
</dbReference>
<proteinExistence type="predicted"/>
<dbReference type="AlphaFoldDB" id="X1PQ30"/>
<dbReference type="Gene3D" id="1.10.10.10">
    <property type="entry name" value="Winged helix-like DNA-binding domain superfamily/Winged helix DNA-binding domain"/>
    <property type="match status" value="1"/>
</dbReference>
<protein>
    <recommendedName>
        <fullName evidence="4">HTH gntR-type domain-containing protein</fullName>
    </recommendedName>
</protein>
<evidence type="ECO:0000256" key="3">
    <source>
        <dbReference type="ARBA" id="ARBA00023163"/>
    </source>
</evidence>
<keyword evidence="1" id="KW-0805">Transcription regulation</keyword>
<dbReference type="EMBL" id="BARV01026778">
    <property type="protein sequence ID" value="GAI44621.1"/>
    <property type="molecule type" value="Genomic_DNA"/>
</dbReference>
<dbReference type="InterPro" id="IPR036388">
    <property type="entry name" value="WH-like_DNA-bd_sf"/>
</dbReference>
<dbReference type="CDD" id="cd07377">
    <property type="entry name" value="WHTH_GntR"/>
    <property type="match status" value="1"/>
</dbReference>
<evidence type="ECO:0000256" key="2">
    <source>
        <dbReference type="ARBA" id="ARBA00023125"/>
    </source>
</evidence>
<evidence type="ECO:0000256" key="1">
    <source>
        <dbReference type="ARBA" id="ARBA00023015"/>
    </source>
</evidence>
<sequence length="76" mass="8404">MIKENPIKKINISESVLKRIVELIRNGDLKPGDKLPSIQLFSEKLQVGASSVREALKQLQVMGIITIKQGEGTFVS</sequence>
<gene>
    <name evidence="5" type="ORF">S06H3_43206</name>
</gene>
<dbReference type="PROSITE" id="PS50949">
    <property type="entry name" value="HTH_GNTR"/>
    <property type="match status" value="1"/>
</dbReference>
<dbReference type="SUPFAM" id="SSF46785">
    <property type="entry name" value="Winged helix' DNA-binding domain"/>
    <property type="match status" value="1"/>
</dbReference>
<dbReference type="Pfam" id="PF00392">
    <property type="entry name" value="GntR"/>
    <property type="match status" value="1"/>
</dbReference>
<keyword evidence="3" id="KW-0804">Transcription</keyword>
<accession>X1PQ30</accession>
<dbReference type="InterPro" id="IPR000524">
    <property type="entry name" value="Tscrpt_reg_HTH_GntR"/>
</dbReference>